<reference evidence="1 2" key="1">
    <citation type="journal article" date="2016" name="Nat. Commun.">
        <title>Thousands of microbial genomes shed light on interconnected biogeochemical processes in an aquifer system.</title>
        <authorList>
            <person name="Anantharaman K."/>
            <person name="Brown C.T."/>
            <person name="Hug L.A."/>
            <person name="Sharon I."/>
            <person name="Castelle C.J."/>
            <person name="Probst A.J."/>
            <person name="Thomas B.C."/>
            <person name="Singh A."/>
            <person name="Wilkins M.J."/>
            <person name="Karaoz U."/>
            <person name="Brodie E.L."/>
            <person name="Williams K.H."/>
            <person name="Hubbard S.S."/>
            <person name="Banfield J.F."/>
        </authorList>
    </citation>
    <scope>NUCLEOTIDE SEQUENCE [LARGE SCALE GENOMIC DNA]</scope>
</reference>
<gene>
    <name evidence="1" type="ORF">A2442_03145</name>
</gene>
<protein>
    <submittedName>
        <fullName evidence="1">Uncharacterized protein</fullName>
    </submittedName>
</protein>
<sequence length="103" mass="11705">MGGRPMSQFLEIPACQKHQRVYYKGKWKPGKSVCADPQSHGFLLRIVGCDKCKKPFRKVCVKHKLVVSQSGGPWHSSPLTIESIQKGVEKNYFETLCPQCRNQ</sequence>
<evidence type="ECO:0000313" key="1">
    <source>
        <dbReference type="EMBL" id="OGD67473.1"/>
    </source>
</evidence>
<proteinExistence type="predicted"/>
<dbReference type="EMBL" id="MFAE01000005">
    <property type="protein sequence ID" value="OGD67473.1"/>
    <property type="molecule type" value="Genomic_DNA"/>
</dbReference>
<name>A0A1F5EJC8_9BACT</name>
<accession>A0A1F5EJC8</accession>
<dbReference type="AlphaFoldDB" id="A0A1F5EJC8"/>
<comment type="caution">
    <text evidence="1">The sequence shown here is derived from an EMBL/GenBank/DDBJ whole genome shotgun (WGS) entry which is preliminary data.</text>
</comment>
<organism evidence="1 2">
    <name type="scientific">Candidatus Campbellbacteria bacterium RIFOXYC2_FULL_35_25</name>
    <dbReference type="NCBI Taxonomy" id="1797582"/>
    <lineage>
        <taxon>Bacteria</taxon>
        <taxon>Candidatus Campbelliibacteriota</taxon>
    </lineage>
</organism>
<dbReference type="STRING" id="1797582.A2442_03145"/>
<dbReference type="Proteomes" id="UP000179003">
    <property type="component" value="Unassembled WGS sequence"/>
</dbReference>
<evidence type="ECO:0000313" key="2">
    <source>
        <dbReference type="Proteomes" id="UP000179003"/>
    </source>
</evidence>